<dbReference type="PROSITE" id="PS50932">
    <property type="entry name" value="HTH_LACI_2"/>
    <property type="match status" value="1"/>
</dbReference>
<evidence type="ECO:0000259" key="4">
    <source>
        <dbReference type="PROSITE" id="PS50932"/>
    </source>
</evidence>
<keyword evidence="1" id="KW-0805">Transcription regulation</keyword>
<dbReference type="GO" id="GO:0001216">
    <property type="term" value="F:DNA-binding transcription activator activity"/>
    <property type="evidence" value="ECO:0007669"/>
    <property type="project" value="InterPro"/>
</dbReference>
<dbReference type="GO" id="GO:0016987">
    <property type="term" value="F:sigma factor activity"/>
    <property type="evidence" value="ECO:0007669"/>
    <property type="project" value="InterPro"/>
</dbReference>
<dbReference type="Pfam" id="PF13377">
    <property type="entry name" value="Peripla_BP_3"/>
    <property type="match status" value="1"/>
</dbReference>
<dbReference type="InterPro" id="IPR028082">
    <property type="entry name" value="Peripla_BP_I"/>
</dbReference>
<dbReference type="Gene3D" id="1.10.260.40">
    <property type="entry name" value="lambda repressor-like DNA-binding domains"/>
    <property type="match status" value="1"/>
</dbReference>
<dbReference type="Gene3D" id="3.40.50.2300">
    <property type="match status" value="2"/>
</dbReference>
<dbReference type="OrthoDB" id="3258243at2"/>
<feature type="domain" description="HTH lacI-type" evidence="4">
    <location>
        <begin position="3"/>
        <end position="57"/>
    </location>
</feature>
<dbReference type="InterPro" id="IPR046335">
    <property type="entry name" value="LacI/GalR-like_sensor"/>
</dbReference>
<dbReference type="GO" id="GO:0000976">
    <property type="term" value="F:transcription cis-regulatory region binding"/>
    <property type="evidence" value="ECO:0007669"/>
    <property type="project" value="TreeGrafter"/>
</dbReference>
<comment type="caution">
    <text evidence="5">The sequence shown here is derived from an EMBL/GenBank/DDBJ whole genome shotgun (WGS) entry which is preliminary data.</text>
</comment>
<reference evidence="5 6" key="1">
    <citation type="submission" date="2018-01" db="EMBL/GenBank/DDBJ databases">
        <title>Draft genome sequence of Nonomuraea sp. KC333.</title>
        <authorList>
            <person name="Sahin N."/>
            <person name="Saygin H."/>
            <person name="Ay H."/>
        </authorList>
    </citation>
    <scope>NUCLEOTIDE SEQUENCE [LARGE SCALE GENOMIC DNA]</scope>
    <source>
        <strain evidence="5 6">KC333</strain>
    </source>
</reference>
<dbReference type="CDD" id="cd01392">
    <property type="entry name" value="HTH_LacI"/>
    <property type="match status" value="1"/>
</dbReference>
<keyword evidence="3" id="KW-0804">Transcription</keyword>
<dbReference type="AlphaFoldDB" id="A0A2W2G0R8"/>
<organism evidence="5 6">
    <name type="scientific">Nonomuraea aridisoli</name>
    <dbReference type="NCBI Taxonomy" id="2070368"/>
    <lineage>
        <taxon>Bacteria</taxon>
        <taxon>Bacillati</taxon>
        <taxon>Actinomycetota</taxon>
        <taxon>Actinomycetes</taxon>
        <taxon>Streptosporangiales</taxon>
        <taxon>Streptosporangiaceae</taxon>
        <taxon>Nonomuraea</taxon>
    </lineage>
</organism>
<dbReference type="PROSITE" id="PS00717">
    <property type="entry name" value="SIGMA54_1"/>
    <property type="match status" value="1"/>
</dbReference>
<evidence type="ECO:0000256" key="1">
    <source>
        <dbReference type="ARBA" id="ARBA00023015"/>
    </source>
</evidence>
<dbReference type="SUPFAM" id="SSF47413">
    <property type="entry name" value="lambda repressor-like DNA-binding domains"/>
    <property type="match status" value="1"/>
</dbReference>
<gene>
    <name evidence="5" type="ORF">C1J01_09115</name>
</gene>
<dbReference type="InterPro" id="IPR000843">
    <property type="entry name" value="HTH_LacI"/>
</dbReference>
<dbReference type="InterPro" id="IPR000394">
    <property type="entry name" value="RNA_pol_sigma_54"/>
</dbReference>
<name>A0A2W2G0R8_9ACTN</name>
<evidence type="ECO:0000256" key="2">
    <source>
        <dbReference type="ARBA" id="ARBA00023125"/>
    </source>
</evidence>
<dbReference type="Pfam" id="PF00356">
    <property type="entry name" value="LacI"/>
    <property type="match status" value="1"/>
</dbReference>
<dbReference type="PANTHER" id="PTHR30146">
    <property type="entry name" value="LACI-RELATED TRANSCRIPTIONAL REPRESSOR"/>
    <property type="match status" value="1"/>
</dbReference>
<evidence type="ECO:0000313" key="6">
    <source>
        <dbReference type="Proteomes" id="UP000249304"/>
    </source>
</evidence>
<dbReference type="EMBL" id="POUD01000025">
    <property type="protein sequence ID" value="PZG20494.1"/>
    <property type="molecule type" value="Genomic_DNA"/>
</dbReference>
<dbReference type="RefSeq" id="WP_111178057.1">
    <property type="nucleotide sequence ID" value="NZ_POUD01000025.1"/>
</dbReference>
<evidence type="ECO:0000313" key="5">
    <source>
        <dbReference type="EMBL" id="PZG20494.1"/>
    </source>
</evidence>
<dbReference type="SUPFAM" id="SSF53822">
    <property type="entry name" value="Periplasmic binding protein-like I"/>
    <property type="match status" value="1"/>
</dbReference>
<dbReference type="CDD" id="cd06267">
    <property type="entry name" value="PBP1_LacI_sugar_binding-like"/>
    <property type="match status" value="1"/>
</dbReference>
<sequence length="329" mass="35140">MPVTLADVAQATGLSASTVSRALSDPDKVNPHTRDRVRRAARELGYVPNQTARSLSSGHHDIIGLIVPDIANPFFPPIIKAIQARAGLKGKTVIITDVDEHPGDEVQRAQVIRKRVDGLIMVSPRASEERLHELAHLNPIVFVNRQVAGAANVLVDNADGMAEAVEHLTALGHRKLAYLNGPRRSWSNTQRREAIVAACAAQGVELVEYGPFEPQIQAGVRAADLVYASEVTAVIAYDDLIALGLMTRLAERGVRVGHDLSVIGIDDSPMSGMAYPTLTSIHVPGAEAGMTAVDLVLGMIENPSDEEPPVVQLETRLVVRGSTALAPAT</sequence>
<keyword evidence="6" id="KW-1185">Reference proteome</keyword>
<evidence type="ECO:0000256" key="3">
    <source>
        <dbReference type="ARBA" id="ARBA00023163"/>
    </source>
</evidence>
<dbReference type="Proteomes" id="UP000249304">
    <property type="component" value="Unassembled WGS sequence"/>
</dbReference>
<accession>A0A2W2G0R8</accession>
<protein>
    <submittedName>
        <fullName evidence="5">LacI family transcriptional regulator</fullName>
    </submittedName>
</protein>
<keyword evidence="2" id="KW-0238">DNA-binding</keyword>
<dbReference type="SMART" id="SM00354">
    <property type="entry name" value="HTH_LACI"/>
    <property type="match status" value="1"/>
</dbReference>
<proteinExistence type="predicted"/>
<dbReference type="PANTHER" id="PTHR30146:SF109">
    <property type="entry name" value="HTH-TYPE TRANSCRIPTIONAL REGULATOR GALS"/>
    <property type="match status" value="1"/>
</dbReference>
<dbReference type="InterPro" id="IPR010982">
    <property type="entry name" value="Lambda_DNA-bd_dom_sf"/>
</dbReference>